<proteinExistence type="predicted"/>
<reference evidence="2" key="1">
    <citation type="journal article" date="2019" name="Philos. Trans. R. Soc. Lond., B, Biol. Sci.">
        <title>Targeted metagenomic recovery of four divergent viruses reveals shared and distinctive characteristics of giant viruses of marine eukaryotes.</title>
        <authorList>
            <person name="Needham D.M."/>
            <person name="Poirier C."/>
            <person name="Hehenberger E."/>
            <person name="Jimenez V."/>
            <person name="Swalwell J.E."/>
            <person name="Santoro A.E."/>
            <person name="Worden A.Z."/>
        </authorList>
    </citation>
    <scope>NUCLEOTIDE SEQUENCE</scope>
    <source>
        <strain evidence="2">OPacV-421</strain>
    </source>
</reference>
<evidence type="ECO:0000313" key="2">
    <source>
        <dbReference type="EMBL" id="QFG75143.1"/>
    </source>
</evidence>
<sequence length="244" mass="28707">MNKENEIARFYKLRAIYNKQNKIAKSKILNNPLLDISTKKTAWKSYKKKCVSCKKPVDTYFSTKNRRLIARCGALNASLKSTPCDLNIDITVDKSIIASDLLKKQINKKNELEQDMNLKKLDIVYNYEDEEKVLEEFEKTKRSYVKNNRAHLNTIKLLDKELKETDEEKNIQSVIDEYIKESKELSDGDNIDYETLSAYNIDIKNNQNRLNKIKYKEYYISERDNDICMLVKKEKSIHNTTIII</sequence>
<organism evidence="2">
    <name type="scientific">Megaviridae environmental sample</name>
    <dbReference type="NCBI Taxonomy" id="1737588"/>
    <lineage>
        <taxon>Viruses</taxon>
        <taxon>Varidnaviria</taxon>
        <taxon>Bamfordvirae</taxon>
        <taxon>Nucleocytoviricota</taxon>
        <taxon>Megaviricetes</taxon>
        <taxon>Imitervirales</taxon>
        <taxon>Mimiviridae</taxon>
        <taxon>environmental samples</taxon>
    </lineage>
</organism>
<evidence type="ECO:0000256" key="1">
    <source>
        <dbReference type="SAM" id="Coils"/>
    </source>
</evidence>
<feature type="coiled-coil region" evidence="1">
    <location>
        <begin position="102"/>
        <end position="168"/>
    </location>
</feature>
<keyword evidence="1" id="KW-0175">Coiled coil</keyword>
<name>A0A5J6VMB5_9VIRU</name>
<protein>
    <submittedName>
        <fullName evidence="2">Uncharacterized protein</fullName>
    </submittedName>
</protein>
<accession>A0A5J6VMB5</accession>
<dbReference type="EMBL" id="MN448299">
    <property type="protein sequence ID" value="QFG75143.1"/>
    <property type="molecule type" value="Genomic_DNA"/>
</dbReference>